<evidence type="ECO:0000313" key="2">
    <source>
        <dbReference type="EMBL" id="CAI9782299.1"/>
    </source>
</evidence>
<sequence>MSEIDTSAPFESVKQPVNRFGRMGFWKPTSHNPFAQVEVFNLWPRGLWEQVHVHLKRHLMNDLPQTDDVVAQWCRDAFVAKDKLLDKHVAEDSFREQLQDTGRPVKSLLAKDYKRPTYEEVMRTFRPYFVGAEPATKCHSTKW</sequence>
<reference evidence="2" key="1">
    <citation type="submission" date="2023-05" db="EMBL/GenBank/DDBJ databases">
        <authorList>
            <person name="Huff M."/>
        </authorList>
    </citation>
    <scope>NUCLEOTIDE SEQUENCE</scope>
</reference>
<gene>
    <name evidence="2" type="ORF">FPE_LOCUS29729</name>
</gene>
<evidence type="ECO:0000259" key="1">
    <source>
        <dbReference type="Pfam" id="PF16076"/>
    </source>
</evidence>
<proteinExistence type="predicted"/>
<dbReference type="AlphaFoldDB" id="A0AAD2A7B0"/>
<dbReference type="EMBL" id="OU503053">
    <property type="protein sequence ID" value="CAI9782299.1"/>
    <property type="molecule type" value="Genomic_DNA"/>
</dbReference>
<dbReference type="Proteomes" id="UP000834106">
    <property type="component" value="Chromosome 18"/>
</dbReference>
<protein>
    <recommendedName>
        <fullName evidence="1">Acyltransferase C-terminal domain-containing protein</fullName>
    </recommendedName>
</protein>
<keyword evidence="3" id="KW-1185">Reference proteome</keyword>
<accession>A0AAD2A7B0</accession>
<organism evidence="2 3">
    <name type="scientific">Fraxinus pennsylvanica</name>
    <dbReference type="NCBI Taxonomy" id="56036"/>
    <lineage>
        <taxon>Eukaryota</taxon>
        <taxon>Viridiplantae</taxon>
        <taxon>Streptophyta</taxon>
        <taxon>Embryophyta</taxon>
        <taxon>Tracheophyta</taxon>
        <taxon>Spermatophyta</taxon>
        <taxon>Magnoliopsida</taxon>
        <taxon>eudicotyledons</taxon>
        <taxon>Gunneridae</taxon>
        <taxon>Pentapetalae</taxon>
        <taxon>asterids</taxon>
        <taxon>lamiids</taxon>
        <taxon>Lamiales</taxon>
        <taxon>Oleaceae</taxon>
        <taxon>Oleeae</taxon>
        <taxon>Fraxinus</taxon>
    </lineage>
</organism>
<dbReference type="Pfam" id="PF16076">
    <property type="entry name" value="Acyltransf_C"/>
    <property type="match status" value="1"/>
</dbReference>
<feature type="domain" description="Acyltransferase C-terminal" evidence="1">
    <location>
        <begin position="50"/>
        <end position="109"/>
    </location>
</feature>
<dbReference type="InterPro" id="IPR032098">
    <property type="entry name" value="Acyltransf_C"/>
</dbReference>
<name>A0AAD2A7B0_9LAMI</name>
<evidence type="ECO:0000313" key="3">
    <source>
        <dbReference type="Proteomes" id="UP000834106"/>
    </source>
</evidence>